<feature type="domain" description="RagB/SusD" evidence="6">
    <location>
        <begin position="296"/>
        <end position="495"/>
    </location>
</feature>
<dbReference type="Pfam" id="PF07980">
    <property type="entry name" value="SusD_RagB"/>
    <property type="match status" value="1"/>
</dbReference>
<keyword evidence="5" id="KW-0998">Cell outer membrane</keyword>
<dbReference type="Pfam" id="PF14322">
    <property type="entry name" value="SusD-like_3"/>
    <property type="match status" value="1"/>
</dbReference>
<dbReference type="Proteomes" id="UP000199421">
    <property type="component" value="Unassembled WGS sequence"/>
</dbReference>
<feature type="domain" description="SusD-like N-terminal" evidence="7">
    <location>
        <begin position="26"/>
        <end position="237"/>
    </location>
</feature>
<accession>A0A1H7J830</accession>
<evidence type="ECO:0000256" key="3">
    <source>
        <dbReference type="ARBA" id="ARBA00022729"/>
    </source>
</evidence>
<proteinExistence type="inferred from homology"/>
<keyword evidence="4" id="KW-0472">Membrane</keyword>
<reference evidence="9" key="1">
    <citation type="submission" date="2016-10" db="EMBL/GenBank/DDBJ databases">
        <authorList>
            <person name="Varghese N."/>
            <person name="Submissions S."/>
        </authorList>
    </citation>
    <scope>NUCLEOTIDE SEQUENCE [LARGE SCALE GENOMIC DNA]</scope>
    <source>
        <strain evidence="9">DSM 18733</strain>
    </source>
</reference>
<dbReference type="InterPro" id="IPR033985">
    <property type="entry name" value="SusD-like_N"/>
</dbReference>
<dbReference type="Gene3D" id="1.25.40.390">
    <property type="match status" value="1"/>
</dbReference>
<dbReference type="InterPro" id="IPR012944">
    <property type="entry name" value="SusD_RagB_dom"/>
</dbReference>
<evidence type="ECO:0000259" key="7">
    <source>
        <dbReference type="Pfam" id="PF14322"/>
    </source>
</evidence>
<protein>
    <submittedName>
        <fullName evidence="8">SusD family protein</fullName>
    </submittedName>
</protein>
<evidence type="ECO:0000256" key="4">
    <source>
        <dbReference type="ARBA" id="ARBA00023136"/>
    </source>
</evidence>
<evidence type="ECO:0000256" key="2">
    <source>
        <dbReference type="ARBA" id="ARBA00006275"/>
    </source>
</evidence>
<dbReference type="AlphaFoldDB" id="A0A1H7J830"/>
<dbReference type="InterPro" id="IPR011990">
    <property type="entry name" value="TPR-like_helical_dom_sf"/>
</dbReference>
<comment type="similarity">
    <text evidence="2">Belongs to the SusD family.</text>
</comment>
<keyword evidence="3" id="KW-0732">Signal</keyword>
<dbReference type="SUPFAM" id="SSF48452">
    <property type="entry name" value="TPR-like"/>
    <property type="match status" value="1"/>
</dbReference>
<dbReference type="STRING" id="407022.SAMN05661044_00945"/>
<keyword evidence="9" id="KW-1185">Reference proteome</keyword>
<dbReference type="OrthoDB" id="630434at2"/>
<evidence type="ECO:0000256" key="5">
    <source>
        <dbReference type="ARBA" id="ARBA00023237"/>
    </source>
</evidence>
<evidence type="ECO:0000313" key="8">
    <source>
        <dbReference type="EMBL" id="SEK70746.1"/>
    </source>
</evidence>
<organism evidence="8 9">
    <name type="scientific">Olivibacter domesticus</name>
    <name type="common">Pseudosphingobacterium domesticum</name>
    <dbReference type="NCBI Taxonomy" id="407022"/>
    <lineage>
        <taxon>Bacteria</taxon>
        <taxon>Pseudomonadati</taxon>
        <taxon>Bacteroidota</taxon>
        <taxon>Sphingobacteriia</taxon>
        <taxon>Sphingobacteriales</taxon>
        <taxon>Sphingobacteriaceae</taxon>
        <taxon>Olivibacter</taxon>
    </lineage>
</organism>
<dbReference type="EMBL" id="FOAF01000001">
    <property type="protein sequence ID" value="SEK70746.1"/>
    <property type="molecule type" value="Genomic_DNA"/>
</dbReference>
<evidence type="ECO:0000256" key="1">
    <source>
        <dbReference type="ARBA" id="ARBA00004442"/>
    </source>
</evidence>
<name>A0A1H7J830_OLID1</name>
<dbReference type="RefSeq" id="WP_093319128.1">
    <property type="nucleotide sequence ID" value="NZ_FOAF01000001.1"/>
</dbReference>
<comment type="subcellular location">
    <subcellularLocation>
        <location evidence="1">Cell outer membrane</location>
    </subcellularLocation>
</comment>
<gene>
    <name evidence="8" type="ORF">SAMN05661044_00945</name>
</gene>
<evidence type="ECO:0000313" key="9">
    <source>
        <dbReference type="Proteomes" id="UP000199421"/>
    </source>
</evidence>
<sequence length="496" mass="56109">MKNFLNNNNTLILIFLLCLSSCGKDYLETRPTDEVSEEEVFSTTTNVWAALNGIHRIMYSQIFGVQSQGGQSGNILYMDIIGEDMVFNSTANAWLRDEYQWIGHRNPTNRMLFYNYQFYYVIIGNANKILANVDQAEGPQEDKDILKGQALVYRAWSYFQMVQLFGERYVAGAANDGLSVPLVLDPKLTATPRNTVAEVYAQINTDLTQAVTLLEGYSRANKSHLDVHVAKGIKARVALTQGDWNAAAENAKQAREGFNLMNNNAMLEGFNNYDNTEWMWASRIQSDQTSYFYSFFAYMSANYNSTAIRTNPKSIFSVLYDKISETDVRKKWWDPTGKNTAEFPVPNNGSRYPYISRKFLVADESLSIGDVPYMRAAEMYLIEAEALARSGSDAAAAEVLRTFAVNRDPSYQLSMNSGQALIDEIIVQRRVELWGEGFRFYDLKRTDTALDRTGGNHNATYANSVMEVPVGDKRWQFLIPQDEINNTNGVVTQNPL</sequence>
<dbReference type="GO" id="GO:0009279">
    <property type="term" value="C:cell outer membrane"/>
    <property type="evidence" value="ECO:0007669"/>
    <property type="project" value="UniProtKB-SubCell"/>
</dbReference>
<evidence type="ECO:0000259" key="6">
    <source>
        <dbReference type="Pfam" id="PF07980"/>
    </source>
</evidence>